<dbReference type="EMBL" id="JAULJQ010000002">
    <property type="protein sequence ID" value="MDO2408862.1"/>
    <property type="molecule type" value="Genomic_DNA"/>
</dbReference>
<dbReference type="PANTHER" id="PTHR32089:SF112">
    <property type="entry name" value="LYSOZYME-LIKE PROTEIN-RELATED"/>
    <property type="match status" value="1"/>
</dbReference>
<gene>
    <name evidence="5" type="ORF">Q2362_01950</name>
</gene>
<dbReference type="SMART" id="SM00283">
    <property type="entry name" value="MA"/>
    <property type="match status" value="1"/>
</dbReference>
<name>A0ABT8T5E1_9BACT</name>
<dbReference type="RefSeq" id="WP_302243613.1">
    <property type="nucleotide sequence ID" value="NZ_JAULJQ010000002.1"/>
</dbReference>
<keyword evidence="3" id="KW-0175">Coiled coil</keyword>
<dbReference type="PANTHER" id="PTHR32089">
    <property type="entry name" value="METHYL-ACCEPTING CHEMOTAXIS PROTEIN MCPB"/>
    <property type="match status" value="1"/>
</dbReference>
<dbReference type="Gene3D" id="1.10.287.950">
    <property type="entry name" value="Methyl-accepting chemotaxis protein"/>
    <property type="match status" value="1"/>
</dbReference>
<feature type="domain" description="Methyl-accepting transducer" evidence="4">
    <location>
        <begin position="126"/>
        <end position="322"/>
    </location>
</feature>
<keyword evidence="1 2" id="KW-0807">Transducer</keyword>
<proteinExistence type="predicted"/>
<reference evidence="5 6" key="1">
    <citation type="submission" date="2023-06" db="EMBL/GenBank/DDBJ databases">
        <title>Campylobacter magnum sp. nov., isolated from cecal contents of domestic pigs (Sus scrofa domesticus).</title>
        <authorList>
            <person name="Papic B."/>
            <person name="Gruntar I."/>
        </authorList>
    </citation>
    <scope>NUCLEOTIDE SEQUENCE [LARGE SCALE GENOMIC DNA]</scope>
    <source>
        <strain evidence="6">34484-21</strain>
    </source>
</reference>
<comment type="caution">
    <text evidence="5">The sequence shown here is derived from an EMBL/GenBank/DDBJ whole genome shotgun (WGS) entry which is preliminary data.</text>
</comment>
<accession>A0ABT8T5E1</accession>
<dbReference type="Pfam" id="PF00015">
    <property type="entry name" value="MCPsignal"/>
    <property type="match status" value="1"/>
</dbReference>
<evidence type="ECO:0000259" key="4">
    <source>
        <dbReference type="PROSITE" id="PS50111"/>
    </source>
</evidence>
<evidence type="ECO:0000313" key="5">
    <source>
        <dbReference type="EMBL" id="MDO2408862.1"/>
    </source>
</evidence>
<evidence type="ECO:0000256" key="3">
    <source>
        <dbReference type="SAM" id="Coils"/>
    </source>
</evidence>
<sequence length="420" mass="46287">MFGKKHDEKLNEILKVVNQARQGLLESRVTNIDPGTLSGKIALCVNDLLDQVEALQREIYTCIDSAETGRTHRNIFTEGFRGLFKINAQGVSRGVESAHESQKSKTRIILADELDKANKGSDGIVDIQSNLSGAISNLIQISDMTKETSSKANESGEAIKTLNSEMQQFEMLITNTNDAINNLNEKTSEISSVVDLIRDIADQTNLLALNAAIEAARAGEYGRGFAVVADEVRKLAENTQKATNEIGINIQSLQQQTNDLTLNAERINEIANLANKSVINFGNAINTFNQNAAQTAQISQYVVNKTLGIIGKLNQVTYLQTAQHNVIHEIGDNEALQKQGEILAQWYSDVEKIFKAARLYDKLMQNASELKANVEKNISNSQYGYKKDDIEKFISTFKKANEAGNNIFAIIDEAAEKSSK</sequence>
<evidence type="ECO:0000256" key="2">
    <source>
        <dbReference type="PROSITE-ProRule" id="PRU00284"/>
    </source>
</evidence>
<keyword evidence="6" id="KW-1185">Reference proteome</keyword>
<dbReference type="InterPro" id="IPR004089">
    <property type="entry name" value="MCPsignal_dom"/>
</dbReference>
<evidence type="ECO:0000313" key="6">
    <source>
        <dbReference type="Proteomes" id="UP001171111"/>
    </source>
</evidence>
<dbReference type="Proteomes" id="UP001171111">
    <property type="component" value="Unassembled WGS sequence"/>
</dbReference>
<evidence type="ECO:0000256" key="1">
    <source>
        <dbReference type="ARBA" id="ARBA00023224"/>
    </source>
</evidence>
<feature type="coiled-coil region" evidence="3">
    <location>
        <begin position="159"/>
        <end position="186"/>
    </location>
</feature>
<protein>
    <submittedName>
        <fullName evidence="5">Methyl-accepting chemotaxis protein</fullName>
    </submittedName>
</protein>
<dbReference type="SUPFAM" id="SSF58104">
    <property type="entry name" value="Methyl-accepting chemotaxis protein (MCP) signaling domain"/>
    <property type="match status" value="1"/>
</dbReference>
<dbReference type="PROSITE" id="PS50111">
    <property type="entry name" value="CHEMOTAXIS_TRANSDUC_2"/>
    <property type="match status" value="1"/>
</dbReference>
<organism evidence="5 6">
    <name type="scientific">Campylobacter magnus</name>
    <dbReference type="NCBI Taxonomy" id="3026462"/>
    <lineage>
        <taxon>Bacteria</taxon>
        <taxon>Pseudomonadati</taxon>
        <taxon>Campylobacterota</taxon>
        <taxon>Epsilonproteobacteria</taxon>
        <taxon>Campylobacterales</taxon>
        <taxon>Campylobacteraceae</taxon>
        <taxon>Campylobacter</taxon>
    </lineage>
</organism>